<dbReference type="NCBIfam" id="TIGR01224">
    <property type="entry name" value="hutI"/>
    <property type="match status" value="1"/>
</dbReference>
<keyword evidence="3" id="KW-0479">Metal-binding</keyword>
<dbReference type="OrthoDB" id="9776455at2"/>
<proteinExistence type="predicted"/>
<dbReference type="Gene3D" id="3.20.20.140">
    <property type="entry name" value="Metal-dependent hydrolases"/>
    <property type="match status" value="1"/>
</dbReference>
<protein>
    <recommendedName>
        <fullName evidence="2 8">Imidazolonepropionase</fullName>
        <ecNumber evidence="2 8">3.5.2.7</ecNumber>
    </recommendedName>
</protein>
<dbReference type="SUPFAM" id="SSF51556">
    <property type="entry name" value="Metallo-dependent hydrolases"/>
    <property type="match status" value="1"/>
</dbReference>
<dbReference type="GO" id="GO:0046872">
    <property type="term" value="F:metal ion binding"/>
    <property type="evidence" value="ECO:0007669"/>
    <property type="project" value="UniProtKB-KW"/>
</dbReference>
<dbReference type="EMBL" id="FZPD01000004">
    <property type="protein sequence ID" value="SNT20583.1"/>
    <property type="molecule type" value="Genomic_DNA"/>
</dbReference>
<name>A0A239KSI6_EKHLU</name>
<dbReference type="InterPro" id="IPR032466">
    <property type="entry name" value="Metal_Hydrolase"/>
</dbReference>
<gene>
    <name evidence="10" type="ORF">SAMN05421640_2849</name>
</gene>
<dbReference type="RefSeq" id="WP_089357526.1">
    <property type="nucleotide sequence ID" value="NZ_FZPD01000004.1"/>
</dbReference>
<dbReference type="GO" id="GO:0005737">
    <property type="term" value="C:cytoplasm"/>
    <property type="evidence" value="ECO:0007669"/>
    <property type="project" value="UniProtKB-UniRule"/>
</dbReference>
<dbReference type="PANTHER" id="PTHR42752">
    <property type="entry name" value="IMIDAZOLONEPROPIONASE"/>
    <property type="match status" value="1"/>
</dbReference>
<keyword evidence="7" id="KW-0408">Iron</keyword>
<evidence type="ECO:0000259" key="9">
    <source>
        <dbReference type="Pfam" id="PF01979"/>
    </source>
</evidence>
<evidence type="ECO:0000256" key="5">
    <source>
        <dbReference type="ARBA" id="ARBA00022808"/>
    </source>
</evidence>
<evidence type="ECO:0000256" key="4">
    <source>
        <dbReference type="ARBA" id="ARBA00022801"/>
    </source>
</evidence>
<keyword evidence="5" id="KW-0369">Histidine metabolism</keyword>
<dbReference type="SUPFAM" id="SSF51338">
    <property type="entry name" value="Composite domain of metallo-dependent hydrolases"/>
    <property type="match status" value="2"/>
</dbReference>
<dbReference type="Pfam" id="PF01979">
    <property type="entry name" value="Amidohydro_1"/>
    <property type="match status" value="1"/>
</dbReference>
<evidence type="ECO:0000313" key="11">
    <source>
        <dbReference type="Proteomes" id="UP000198393"/>
    </source>
</evidence>
<dbReference type="Gene3D" id="2.30.40.10">
    <property type="entry name" value="Urease, subunit C, domain 1"/>
    <property type="match status" value="1"/>
</dbReference>
<evidence type="ECO:0000256" key="3">
    <source>
        <dbReference type="ARBA" id="ARBA00022723"/>
    </source>
</evidence>
<organism evidence="10 11">
    <name type="scientific">Ekhidna lutea</name>
    <dbReference type="NCBI Taxonomy" id="447679"/>
    <lineage>
        <taxon>Bacteria</taxon>
        <taxon>Pseudomonadati</taxon>
        <taxon>Bacteroidota</taxon>
        <taxon>Cytophagia</taxon>
        <taxon>Cytophagales</taxon>
        <taxon>Reichenbachiellaceae</taxon>
        <taxon>Ekhidna</taxon>
    </lineage>
</organism>
<comment type="pathway">
    <text evidence="1">Amino-acid degradation.</text>
</comment>
<keyword evidence="11" id="KW-1185">Reference proteome</keyword>
<reference evidence="10 11" key="1">
    <citation type="submission" date="2017-06" db="EMBL/GenBank/DDBJ databases">
        <authorList>
            <person name="Kim H.J."/>
            <person name="Triplett B.A."/>
        </authorList>
    </citation>
    <scope>NUCLEOTIDE SEQUENCE [LARGE SCALE GENOMIC DNA]</scope>
    <source>
        <strain evidence="10 11">DSM 19307</strain>
    </source>
</reference>
<keyword evidence="6" id="KW-0862">Zinc</keyword>
<sequence length="405" mass="43778">MSKLIGPFKEVITLAKTPEKGVLADSSLLIIENGGVLVEDEKILKTGSFESLSKEADQIEEVESAHVLMPGLVDCHTHLVWGGTRARDYTLRMSGESYEKILEQGGGIFDSVEKTRGASSEVLKEGLVKRANRHLNDGVTTIEVKSGYGLDVGNELKVLEVVKNAKADIKADLIPTCLAAHVCPKEFSDKKEFLTYLENELLPQLLVKGLTNRIDIFVEPSAFPVEIAKDYMAAARKLGFDLTIHADQFHTGGSQIAVELGARSADHLEASTDKEVELLAKSDTVAVALPGASIGLGMQFTPARKLLDAGASLAISTDWNPGSGPMGDLLVQAAILGIYEKLSSAEIFSGITFRAAKALGLDDRGRIAVGKKADMIAFPVDDYREILYNQGKIKPDMIWKNGKQI</sequence>
<evidence type="ECO:0000256" key="6">
    <source>
        <dbReference type="ARBA" id="ARBA00022833"/>
    </source>
</evidence>
<dbReference type="InterPro" id="IPR006680">
    <property type="entry name" value="Amidohydro-rel"/>
</dbReference>
<dbReference type="InterPro" id="IPR005920">
    <property type="entry name" value="HutI"/>
</dbReference>
<dbReference type="PANTHER" id="PTHR42752:SF1">
    <property type="entry name" value="IMIDAZOLONEPROPIONASE-RELATED"/>
    <property type="match status" value="1"/>
</dbReference>
<keyword evidence="4" id="KW-0378">Hydrolase</keyword>
<dbReference type="InterPro" id="IPR011059">
    <property type="entry name" value="Metal-dep_hydrolase_composite"/>
</dbReference>
<dbReference type="Proteomes" id="UP000198393">
    <property type="component" value="Unassembled WGS sequence"/>
</dbReference>
<dbReference type="EC" id="3.5.2.7" evidence="2 8"/>
<dbReference type="GO" id="GO:0050480">
    <property type="term" value="F:imidazolonepropionase activity"/>
    <property type="evidence" value="ECO:0007669"/>
    <property type="project" value="UniProtKB-UniRule"/>
</dbReference>
<evidence type="ECO:0000256" key="2">
    <source>
        <dbReference type="ARBA" id="ARBA00012864"/>
    </source>
</evidence>
<evidence type="ECO:0000256" key="7">
    <source>
        <dbReference type="ARBA" id="ARBA00023004"/>
    </source>
</evidence>
<feature type="domain" description="Amidohydrolase-related" evidence="9">
    <location>
        <begin position="67"/>
        <end position="404"/>
    </location>
</feature>
<evidence type="ECO:0000256" key="1">
    <source>
        <dbReference type="ARBA" id="ARBA00005023"/>
    </source>
</evidence>
<accession>A0A239KSI6</accession>
<evidence type="ECO:0000313" key="10">
    <source>
        <dbReference type="EMBL" id="SNT20583.1"/>
    </source>
</evidence>
<dbReference type="AlphaFoldDB" id="A0A239KSI6"/>
<dbReference type="GO" id="GO:0019556">
    <property type="term" value="P:L-histidine catabolic process to glutamate and formamide"/>
    <property type="evidence" value="ECO:0007669"/>
    <property type="project" value="UniProtKB-UniRule"/>
</dbReference>
<evidence type="ECO:0000256" key="8">
    <source>
        <dbReference type="NCBIfam" id="TIGR01224"/>
    </source>
</evidence>